<dbReference type="SMART" id="SM00283">
    <property type="entry name" value="MA"/>
    <property type="match status" value="1"/>
</dbReference>
<dbReference type="PROSITE" id="PS50111">
    <property type="entry name" value="CHEMOTAXIS_TRANSDUC_2"/>
    <property type="match status" value="1"/>
</dbReference>
<dbReference type="SUPFAM" id="SSF58104">
    <property type="entry name" value="Methyl-accepting chemotaxis protein (MCP) signaling domain"/>
    <property type="match status" value="1"/>
</dbReference>
<evidence type="ECO:0000259" key="10">
    <source>
        <dbReference type="PROSITE" id="PS50885"/>
    </source>
</evidence>
<evidence type="ECO:0000256" key="2">
    <source>
        <dbReference type="ARBA" id="ARBA00022519"/>
    </source>
</evidence>
<feature type="domain" description="T-SNARE coiled-coil homology" evidence="9">
    <location>
        <begin position="458"/>
        <end position="520"/>
    </location>
</feature>
<feature type="coiled-coil region" evidence="6">
    <location>
        <begin position="260"/>
        <end position="295"/>
    </location>
</feature>
<dbReference type="AlphaFoldDB" id="A0A2N3PWW0"/>
<keyword evidence="7" id="KW-0812">Transmembrane</keyword>
<dbReference type="InterPro" id="IPR003660">
    <property type="entry name" value="HAMP_dom"/>
</dbReference>
<feature type="domain" description="Methyl-accepting transducer" evidence="8">
    <location>
        <begin position="306"/>
        <end position="542"/>
    </location>
</feature>
<dbReference type="Pfam" id="PF00015">
    <property type="entry name" value="MCPsignal"/>
    <property type="match status" value="1"/>
</dbReference>
<feature type="domain" description="HAMP" evidence="10">
    <location>
        <begin position="212"/>
        <end position="265"/>
    </location>
</feature>
<evidence type="ECO:0000313" key="12">
    <source>
        <dbReference type="Proteomes" id="UP000233293"/>
    </source>
</evidence>
<dbReference type="CDD" id="cd06225">
    <property type="entry name" value="HAMP"/>
    <property type="match status" value="1"/>
</dbReference>
<evidence type="ECO:0000256" key="5">
    <source>
        <dbReference type="PROSITE-ProRule" id="PRU00284"/>
    </source>
</evidence>
<dbReference type="Pfam" id="PF00672">
    <property type="entry name" value="HAMP"/>
    <property type="match status" value="1"/>
</dbReference>
<dbReference type="InterPro" id="IPR004089">
    <property type="entry name" value="MCPsignal_dom"/>
</dbReference>
<dbReference type="GO" id="GO:0005886">
    <property type="term" value="C:plasma membrane"/>
    <property type="evidence" value="ECO:0007669"/>
    <property type="project" value="UniProtKB-SubCell"/>
</dbReference>
<accession>A0A2N3PWW0</accession>
<dbReference type="CDD" id="cd19410">
    <property type="entry name" value="HK9-like_sensor"/>
    <property type="match status" value="1"/>
</dbReference>
<keyword evidence="7" id="KW-0472">Membrane</keyword>
<proteinExistence type="inferred from homology"/>
<name>A0A2N3PWW0_9PROT</name>
<evidence type="ECO:0000259" key="9">
    <source>
        <dbReference type="PROSITE" id="PS50192"/>
    </source>
</evidence>
<keyword evidence="3 5" id="KW-0807">Transducer</keyword>
<dbReference type="Gene3D" id="1.10.287.950">
    <property type="entry name" value="Methyl-accepting chemotaxis protein"/>
    <property type="match status" value="1"/>
</dbReference>
<organism evidence="11 12">
    <name type="scientific">Telmatospirillum siberiense</name>
    <dbReference type="NCBI Taxonomy" id="382514"/>
    <lineage>
        <taxon>Bacteria</taxon>
        <taxon>Pseudomonadati</taxon>
        <taxon>Pseudomonadota</taxon>
        <taxon>Alphaproteobacteria</taxon>
        <taxon>Rhodospirillales</taxon>
        <taxon>Rhodospirillaceae</taxon>
        <taxon>Telmatospirillum</taxon>
    </lineage>
</organism>
<keyword evidence="7" id="KW-1133">Transmembrane helix</keyword>
<keyword evidence="2" id="KW-1003">Cell membrane</keyword>
<dbReference type="Gene3D" id="6.10.340.10">
    <property type="match status" value="1"/>
</dbReference>
<evidence type="ECO:0000256" key="3">
    <source>
        <dbReference type="ARBA" id="ARBA00023224"/>
    </source>
</evidence>
<dbReference type="PROSITE" id="PS50192">
    <property type="entry name" value="T_SNARE"/>
    <property type="match status" value="1"/>
</dbReference>
<evidence type="ECO:0000256" key="1">
    <source>
        <dbReference type="ARBA" id="ARBA00004429"/>
    </source>
</evidence>
<dbReference type="GO" id="GO:0007165">
    <property type="term" value="P:signal transduction"/>
    <property type="evidence" value="ECO:0007669"/>
    <property type="project" value="UniProtKB-KW"/>
</dbReference>
<dbReference type="InterPro" id="IPR004090">
    <property type="entry name" value="Chemotax_Me-accpt_rcpt"/>
</dbReference>
<dbReference type="SMART" id="SM00304">
    <property type="entry name" value="HAMP"/>
    <property type="match status" value="1"/>
</dbReference>
<dbReference type="GO" id="GO:0006935">
    <property type="term" value="P:chemotaxis"/>
    <property type="evidence" value="ECO:0007669"/>
    <property type="project" value="InterPro"/>
</dbReference>
<evidence type="ECO:0000313" key="11">
    <source>
        <dbReference type="EMBL" id="PKU24902.1"/>
    </source>
</evidence>
<dbReference type="EMBL" id="PIUM01000007">
    <property type="protein sequence ID" value="PKU24902.1"/>
    <property type="molecule type" value="Genomic_DNA"/>
</dbReference>
<reference evidence="12" key="1">
    <citation type="submission" date="2017-12" db="EMBL/GenBank/DDBJ databases">
        <title>Draft genome sequence of Telmatospirillum siberiense 26-4b1T, an acidotolerant peatland alphaproteobacterium potentially involved in sulfur cycling.</title>
        <authorList>
            <person name="Hausmann B."/>
            <person name="Pjevac P."/>
            <person name="Schreck K."/>
            <person name="Herbold C.W."/>
            <person name="Daims H."/>
            <person name="Wagner M."/>
            <person name="Pester M."/>
            <person name="Loy A."/>
        </authorList>
    </citation>
    <scope>NUCLEOTIDE SEQUENCE [LARGE SCALE GENOMIC DNA]</scope>
    <source>
        <strain evidence="12">26-4b1</strain>
    </source>
</reference>
<dbReference type="InterPro" id="IPR000727">
    <property type="entry name" value="T_SNARE_dom"/>
</dbReference>
<evidence type="ECO:0000256" key="7">
    <source>
        <dbReference type="SAM" id="Phobius"/>
    </source>
</evidence>
<sequence>MPIFNNVSAKIKLIMSFGAITIIVSVMGIVIFGQSHTVRATTQWNDHTYEVLAQAGAMLDGMINQETGVRGFLISSDKNFLAPYHEGRKQFDEAWTKTKSLTSDNAAQQSRLDDLRKLAVAWQNDVADLEITLMGNATTAEKARAMEANGAGKVSMDAFRKKLVEISEVEAGLLTKRRVDLYASLDAADLTIWVGVGFCLVLAAAFGVVLFKALVSPIQRMTGVMGTLASGNLDIEIPDRERKDEVGRMAMAVEIFKTNAREVEHLRIEQEAQKQRAAEERKQALRQLADNFEAKVLDVVKVVASSSTELQATAQSMSENATHIAAKSLTVSTAAEQTTANVQTVASASEELSSSISEISRQVTESAKISTDASEEAARTNTMVQGLANAADRISEVVSLINDIASQTNLLALNATIEAARAGDAGKGFAVVAGEVKNLANQTARATDEIGQQIAAVQEETRKTVEAIQGITQTIEQVRRISSGIASAVEEQGAATSEIARNVEEAAKGTQDVSSSIGDIHRSSSTTVAGSEQVLSAANELAVNSEKLRGEVTNFLAEVRTA</sequence>
<comment type="similarity">
    <text evidence="4">Belongs to the methyl-accepting chemotaxis (MCP) protein family.</text>
</comment>
<evidence type="ECO:0000256" key="6">
    <source>
        <dbReference type="SAM" id="Coils"/>
    </source>
</evidence>
<dbReference type="GO" id="GO:0004888">
    <property type="term" value="F:transmembrane signaling receptor activity"/>
    <property type="evidence" value="ECO:0007669"/>
    <property type="project" value="InterPro"/>
</dbReference>
<evidence type="ECO:0000259" key="8">
    <source>
        <dbReference type="PROSITE" id="PS50111"/>
    </source>
</evidence>
<feature type="transmembrane region" description="Helical" evidence="7">
    <location>
        <begin position="12"/>
        <end position="33"/>
    </location>
</feature>
<evidence type="ECO:0000256" key="4">
    <source>
        <dbReference type="ARBA" id="ARBA00029447"/>
    </source>
</evidence>
<feature type="transmembrane region" description="Helical" evidence="7">
    <location>
        <begin position="190"/>
        <end position="211"/>
    </location>
</feature>
<dbReference type="RefSeq" id="WP_101250162.1">
    <property type="nucleotide sequence ID" value="NZ_PIUM01000007.1"/>
</dbReference>
<dbReference type="PRINTS" id="PR00260">
    <property type="entry name" value="CHEMTRNSDUCR"/>
</dbReference>
<keyword evidence="12" id="KW-1185">Reference proteome</keyword>
<gene>
    <name evidence="11" type="ORF">CWS72_08465</name>
</gene>
<dbReference type="InterPro" id="IPR007891">
    <property type="entry name" value="CHASE3"/>
</dbReference>
<dbReference type="PANTHER" id="PTHR32089:SF112">
    <property type="entry name" value="LYSOZYME-LIKE PROTEIN-RELATED"/>
    <property type="match status" value="1"/>
</dbReference>
<keyword evidence="6" id="KW-0175">Coiled coil</keyword>
<dbReference type="PANTHER" id="PTHR32089">
    <property type="entry name" value="METHYL-ACCEPTING CHEMOTAXIS PROTEIN MCPB"/>
    <property type="match status" value="1"/>
</dbReference>
<dbReference type="PROSITE" id="PS50885">
    <property type="entry name" value="HAMP"/>
    <property type="match status" value="1"/>
</dbReference>
<dbReference type="Proteomes" id="UP000233293">
    <property type="component" value="Unassembled WGS sequence"/>
</dbReference>
<keyword evidence="2" id="KW-0997">Cell inner membrane</keyword>
<protein>
    <submittedName>
        <fullName evidence="11">Chemotaxis protein</fullName>
    </submittedName>
</protein>
<dbReference type="Pfam" id="PF05227">
    <property type="entry name" value="CHASE3"/>
    <property type="match status" value="1"/>
</dbReference>
<comment type="caution">
    <text evidence="11">The sequence shown here is derived from an EMBL/GenBank/DDBJ whole genome shotgun (WGS) entry which is preliminary data.</text>
</comment>
<comment type="subcellular location">
    <subcellularLocation>
        <location evidence="1">Cell inner membrane</location>
        <topology evidence="1">Multi-pass membrane protein</topology>
    </subcellularLocation>
</comment>